<accession>A0ABV7L250</accession>
<evidence type="ECO:0000256" key="1">
    <source>
        <dbReference type="SAM" id="SignalP"/>
    </source>
</evidence>
<keyword evidence="3" id="KW-1185">Reference proteome</keyword>
<proteinExistence type="predicted"/>
<gene>
    <name evidence="2" type="ORF">ACFOGJ_15670</name>
</gene>
<name>A0ABV7L250_9PROT</name>
<evidence type="ECO:0000313" key="3">
    <source>
        <dbReference type="Proteomes" id="UP001595528"/>
    </source>
</evidence>
<comment type="caution">
    <text evidence="2">The sequence shown here is derived from an EMBL/GenBank/DDBJ whole genome shotgun (WGS) entry which is preliminary data.</text>
</comment>
<dbReference type="Proteomes" id="UP001595528">
    <property type="component" value="Unassembled WGS sequence"/>
</dbReference>
<sequence length="141" mass="14548">MFRRHVLCLVAGLLLFGPAAADAQPAPRTLTIVVTNLTLAPMTGGGANVQAGHRIGNDQLAAGRTIRVEQSARTTTASDEQTGLIAGSAEIVTARGVVSLVWTWAEGNSPTVDVQPPDGLTAEVKQVDGGTDSATYEIGLK</sequence>
<keyword evidence="1" id="KW-0732">Signal</keyword>
<protein>
    <submittedName>
        <fullName evidence="2">Uncharacterized protein</fullName>
    </submittedName>
</protein>
<reference evidence="3" key="1">
    <citation type="journal article" date="2019" name="Int. J. Syst. Evol. Microbiol.">
        <title>The Global Catalogue of Microorganisms (GCM) 10K type strain sequencing project: providing services to taxonomists for standard genome sequencing and annotation.</title>
        <authorList>
            <consortium name="The Broad Institute Genomics Platform"/>
            <consortium name="The Broad Institute Genome Sequencing Center for Infectious Disease"/>
            <person name="Wu L."/>
            <person name="Ma J."/>
        </authorList>
    </citation>
    <scope>NUCLEOTIDE SEQUENCE [LARGE SCALE GENOMIC DNA]</scope>
    <source>
        <strain evidence="3">KCTC 42964</strain>
    </source>
</reference>
<dbReference type="EMBL" id="JBHRTR010000028">
    <property type="protein sequence ID" value="MFC3228682.1"/>
    <property type="molecule type" value="Genomic_DNA"/>
</dbReference>
<evidence type="ECO:0000313" key="2">
    <source>
        <dbReference type="EMBL" id="MFC3228682.1"/>
    </source>
</evidence>
<organism evidence="2 3">
    <name type="scientific">Marinibaculum pumilum</name>
    <dbReference type="NCBI Taxonomy" id="1766165"/>
    <lineage>
        <taxon>Bacteria</taxon>
        <taxon>Pseudomonadati</taxon>
        <taxon>Pseudomonadota</taxon>
        <taxon>Alphaproteobacteria</taxon>
        <taxon>Rhodospirillales</taxon>
        <taxon>Rhodospirillaceae</taxon>
        <taxon>Marinibaculum</taxon>
    </lineage>
</organism>
<dbReference type="RefSeq" id="WP_379902036.1">
    <property type="nucleotide sequence ID" value="NZ_JBHRTR010000028.1"/>
</dbReference>
<feature type="signal peptide" evidence="1">
    <location>
        <begin position="1"/>
        <end position="23"/>
    </location>
</feature>
<feature type="chain" id="PRO_5046201886" evidence="1">
    <location>
        <begin position="24"/>
        <end position="141"/>
    </location>
</feature>